<dbReference type="Proteomes" id="UP000646745">
    <property type="component" value="Unassembled WGS sequence"/>
</dbReference>
<dbReference type="EMBL" id="BMZI01000002">
    <property type="protein sequence ID" value="GHB13052.1"/>
    <property type="molecule type" value="Genomic_DNA"/>
</dbReference>
<organism evidence="2 3">
    <name type="scientific">Salinicola rhizosphaerae</name>
    <dbReference type="NCBI Taxonomy" id="1443141"/>
    <lineage>
        <taxon>Bacteria</taxon>
        <taxon>Pseudomonadati</taxon>
        <taxon>Pseudomonadota</taxon>
        <taxon>Gammaproteobacteria</taxon>
        <taxon>Oceanospirillales</taxon>
        <taxon>Halomonadaceae</taxon>
        <taxon>Salinicola</taxon>
    </lineage>
</organism>
<keyword evidence="3" id="KW-1185">Reference proteome</keyword>
<evidence type="ECO:0000256" key="1">
    <source>
        <dbReference type="SAM" id="Phobius"/>
    </source>
</evidence>
<gene>
    <name evidence="2" type="ORF">GCM10009038_08910</name>
</gene>
<evidence type="ECO:0008006" key="4">
    <source>
        <dbReference type="Google" id="ProtNLM"/>
    </source>
</evidence>
<feature type="transmembrane region" description="Helical" evidence="1">
    <location>
        <begin position="12"/>
        <end position="35"/>
    </location>
</feature>
<keyword evidence="1" id="KW-0812">Transmembrane</keyword>
<keyword evidence="1" id="KW-0472">Membrane</keyword>
<sequence length="50" mass="5395">MEIIQTIAVSILYALLTILPYLAVTVVLTVVACLVNELINKAKAKKNIAP</sequence>
<evidence type="ECO:0000313" key="3">
    <source>
        <dbReference type="Proteomes" id="UP000646745"/>
    </source>
</evidence>
<comment type="caution">
    <text evidence="2">The sequence shown here is derived from an EMBL/GenBank/DDBJ whole genome shotgun (WGS) entry which is preliminary data.</text>
</comment>
<name>A0ABQ3DSN9_9GAMM</name>
<keyword evidence="1" id="KW-1133">Transmembrane helix</keyword>
<protein>
    <recommendedName>
        <fullName evidence="4">TIGR02808 family protein</fullName>
    </recommendedName>
</protein>
<accession>A0ABQ3DSN9</accession>
<proteinExistence type="predicted"/>
<evidence type="ECO:0000313" key="2">
    <source>
        <dbReference type="EMBL" id="GHB13052.1"/>
    </source>
</evidence>
<reference evidence="3" key="1">
    <citation type="journal article" date="2019" name="Int. J. Syst. Evol. Microbiol.">
        <title>The Global Catalogue of Microorganisms (GCM) 10K type strain sequencing project: providing services to taxonomists for standard genome sequencing and annotation.</title>
        <authorList>
            <consortium name="The Broad Institute Genomics Platform"/>
            <consortium name="The Broad Institute Genome Sequencing Center for Infectious Disease"/>
            <person name="Wu L."/>
            <person name="Ma J."/>
        </authorList>
    </citation>
    <scope>NUCLEOTIDE SEQUENCE [LARGE SCALE GENOMIC DNA]</scope>
    <source>
        <strain evidence="3">KCTC 32998</strain>
    </source>
</reference>